<dbReference type="EMBL" id="CAJNNV010000480">
    <property type="protein sequence ID" value="CAE8582753.1"/>
    <property type="molecule type" value="Genomic_DNA"/>
</dbReference>
<gene>
    <name evidence="2" type="ORF">PGLA1383_LOCUS1744</name>
    <name evidence="3" type="ORF">PGLA1383_LOCUS43481</name>
    <name evidence="4" type="ORF">PGLA2088_LOCUS7054</name>
</gene>
<sequence>MPSESGPGWPVCPLVSGLEEKRKEKTKVGAAAAAWAEPTGGGSSTDDLAFLERRLVSQADDMYPHVCDTLLDCELLGLLGQMKPWSLALAGMMGLAITVLSASTCLLVAGAVVAEPHKYPLLSFRLMLLIVMTLLGMFGVDVYID</sequence>
<comment type="caution">
    <text evidence="3">The sequence shown here is derived from an EMBL/GenBank/DDBJ whole genome shotgun (WGS) entry which is preliminary data.</text>
</comment>
<feature type="transmembrane region" description="Helical" evidence="1">
    <location>
        <begin position="85"/>
        <end position="114"/>
    </location>
</feature>
<evidence type="ECO:0000313" key="5">
    <source>
        <dbReference type="Proteomes" id="UP000654075"/>
    </source>
</evidence>
<name>A0A813GTP2_POLGL</name>
<feature type="transmembrane region" description="Helical" evidence="1">
    <location>
        <begin position="126"/>
        <end position="144"/>
    </location>
</feature>
<keyword evidence="1" id="KW-0472">Membrane</keyword>
<keyword evidence="5" id="KW-1185">Reference proteome</keyword>
<dbReference type="AlphaFoldDB" id="A0A813GTP2"/>
<keyword evidence="1" id="KW-0812">Transmembrane</keyword>
<evidence type="ECO:0000313" key="3">
    <source>
        <dbReference type="EMBL" id="CAE8626555.1"/>
    </source>
</evidence>
<evidence type="ECO:0000313" key="4">
    <source>
        <dbReference type="EMBL" id="CAE8648985.1"/>
    </source>
</evidence>
<organism evidence="3 5">
    <name type="scientific">Polarella glacialis</name>
    <name type="common">Dinoflagellate</name>
    <dbReference type="NCBI Taxonomy" id="89957"/>
    <lineage>
        <taxon>Eukaryota</taxon>
        <taxon>Sar</taxon>
        <taxon>Alveolata</taxon>
        <taxon>Dinophyceae</taxon>
        <taxon>Suessiales</taxon>
        <taxon>Suessiaceae</taxon>
        <taxon>Polarella</taxon>
    </lineage>
</organism>
<reference evidence="3" key="1">
    <citation type="submission" date="2021-02" db="EMBL/GenBank/DDBJ databases">
        <authorList>
            <person name="Dougan E. K."/>
            <person name="Rhodes N."/>
            <person name="Thang M."/>
            <person name="Chan C."/>
        </authorList>
    </citation>
    <scope>NUCLEOTIDE SEQUENCE</scope>
</reference>
<evidence type="ECO:0000313" key="2">
    <source>
        <dbReference type="EMBL" id="CAE8582753.1"/>
    </source>
</evidence>
<dbReference type="EMBL" id="CAJNNV010028989">
    <property type="protein sequence ID" value="CAE8626555.1"/>
    <property type="molecule type" value="Genomic_DNA"/>
</dbReference>
<keyword evidence="1" id="KW-1133">Transmembrane helix</keyword>
<evidence type="ECO:0000256" key="1">
    <source>
        <dbReference type="SAM" id="Phobius"/>
    </source>
</evidence>
<protein>
    <submittedName>
        <fullName evidence="3">Uncharacterized protein</fullName>
    </submittedName>
</protein>
<dbReference type="Proteomes" id="UP000626109">
    <property type="component" value="Unassembled WGS sequence"/>
</dbReference>
<accession>A0A813GTP2</accession>
<dbReference type="EMBL" id="CAJNNW010007153">
    <property type="protein sequence ID" value="CAE8648985.1"/>
    <property type="molecule type" value="Genomic_DNA"/>
</dbReference>
<dbReference type="Proteomes" id="UP000654075">
    <property type="component" value="Unassembled WGS sequence"/>
</dbReference>
<proteinExistence type="predicted"/>